<dbReference type="SMART" id="SM01117">
    <property type="entry name" value="Cyt-b5"/>
    <property type="match status" value="1"/>
</dbReference>
<dbReference type="PROSITE" id="PS00191">
    <property type="entry name" value="CYTOCHROME_B5_1"/>
    <property type="match status" value="1"/>
</dbReference>
<keyword evidence="9" id="KW-1185">Reference proteome</keyword>
<keyword evidence="2 6" id="KW-0479">Metal-binding</keyword>
<evidence type="ECO:0000313" key="9">
    <source>
        <dbReference type="Proteomes" id="UP000327044"/>
    </source>
</evidence>
<sequence length="427" mass="49005">MKSTLGIKHNWRNSPEEWLDEKRKHDGAEGLWRIHNGLYDLSDFISRHPGGKFWLQATEGMDVTEAFESHHISLKPDKLLPKYFVRKATTPRNSPFTFLEDGFYRTFKRKVRKVLVNVPVESAMKTNVMVDGMFAGAILVGVLAAIHGTFILAIVAGLILGVCTVAAHSYYHRKDNFRMYYNDIALLPSRSWRIIHVLSHHGYTNSVADLQSYGFDPFVQVYPCQKSTIYKALSILTPLTWPTFIPLIYFSRFNNWKTFVKNFTTVDLLPLVLPILFCVVSKQSVSTKLLIWAVMIAVSSFWFMMVGLVTNHINPDIFVDGDKPRSPHKVDWGTYQLDAVGDKTGVVNTHFLGLISFGDHGLHHLLPTLDHGAFQHLYPVFWETLKEFNLFLRVMRKRDMWVGYFDQLRRETPNPNPPNLATYGVNL</sequence>
<dbReference type="GO" id="GO:0006629">
    <property type="term" value="P:lipid metabolic process"/>
    <property type="evidence" value="ECO:0007669"/>
    <property type="project" value="InterPro"/>
</dbReference>
<dbReference type="GO" id="GO:0020037">
    <property type="term" value="F:heme binding"/>
    <property type="evidence" value="ECO:0007669"/>
    <property type="project" value="UniProtKB-UniRule"/>
</dbReference>
<dbReference type="Pfam" id="PF00487">
    <property type="entry name" value="FA_desaturase"/>
    <property type="match status" value="1"/>
</dbReference>
<gene>
    <name evidence="8" type="ORF">PPYR_12699</name>
</gene>
<dbReference type="InterPro" id="IPR053100">
    <property type="entry name" value="Cytochrome_b5-related"/>
</dbReference>
<keyword evidence="6" id="KW-0812">Transmembrane</keyword>
<evidence type="ECO:0000256" key="5">
    <source>
        <dbReference type="ARBA" id="ARBA00073492"/>
    </source>
</evidence>
<protein>
    <recommendedName>
        <fullName evidence="5">Cytochrome b5-related protein</fullName>
    </recommendedName>
</protein>
<dbReference type="PANTHER" id="PTHR16740:SF1">
    <property type="entry name" value="CYTOCHROME B5-RELATED PROTEIN-RELATED"/>
    <property type="match status" value="1"/>
</dbReference>
<organism evidence="8 9">
    <name type="scientific">Photinus pyralis</name>
    <name type="common">Common eastern firefly</name>
    <name type="synonym">Lampyris pyralis</name>
    <dbReference type="NCBI Taxonomy" id="7054"/>
    <lineage>
        <taxon>Eukaryota</taxon>
        <taxon>Metazoa</taxon>
        <taxon>Ecdysozoa</taxon>
        <taxon>Arthropoda</taxon>
        <taxon>Hexapoda</taxon>
        <taxon>Insecta</taxon>
        <taxon>Pterygota</taxon>
        <taxon>Neoptera</taxon>
        <taxon>Endopterygota</taxon>
        <taxon>Coleoptera</taxon>
        <taxon>Polyphaga</taxon>
        <taxon>Elateriformia</taxon>
        <taxon>Elateroidea</taxon>
        <taxon>Lampyridae</taxon>
        <taxon>Lampyrinae</taxon>
        <taxon>Photinus</taxon>
    </lineage>
</organism>
<comment type="similarity">
    <text evidence="6">Belongs to the cytochrome b5 family.</text>
</comment>
<evidence type="ECO:0000259" key="7">
    <source>
        <dbReference type="PROSITE" id="PS50255"/>
    </source>
</evidence>
<feature type="domain" description="Cytochrome b5 heme-binding" evidence="7">
    <location>
        <begin position="20"/>
        <end position="89"/>
    </location>
</feature>
<evidence type="ECO:0000256" key="3">
    <source>
        <dbReference type="ARBA" id="ARBA00023004"/>
    </source>
</evidence>
<dbReference type="Gene3D" id="3.10.120.10">
    <property type="entry name" value="Cytochrome b5-like heme/steroid binding domain"/>
    <property type="match status" value="1"/>
</dbReference>
<evidence type="ECO:0000256" key="4">
    <source>
        <dbReference type="ARBA" id="ARBA00055674"/>
    </source>
</evidence>
<dbReference type="AlphaFoldDB" id="A0A5N4A731"/>
<dbReference type="PANTHER" id="PTHR16740">
    <property type="entry name" value="CYTOCHROME B5-RELATED PROTEIN-RELATED"/>
    <property type="match status" value="1"/>
</dbReference>
<evidence type="ECO:0000256" key="1">
    <source>
        <dbReference type="ARBA" id="ARBA00022617"/>
    </source>
</evidence>
<proteinExistence type="inferred from homology"/>
<name>A0A5N4A731_PHOPY</name>
<dbReference type="EMBL" id="VVIM01000009">
    <property type="protein sequence ID" value="KAB0793079.1"/>
    <property type="molecule type" value="Genomic_DNA"/>
</dbReference>
<dbReference type="InterPro" id="IPR036400">
    <property type="entry name" value="Cyt_B5-like_heme/steroid_sf"/>
</dbReference>
<dbReference type="SUPFAM" id="SSF55856">
    <property type="entry name" value="Cytochrome b5-like heme/steroid binding domain"/>
    <property type="match status" value="1"/>
</dbReference>
<feature type="transmembrane region" description="Helical" evidence="6">
    <location>
        <begin position="128"/>
        <end position="146"/>
    </location>
</feature>
<evidence type="ECO:0000313" key="8">
    <source>
        <dbReference type="EMBL" id="KAB0793079.1"/>
    </source>
</evidence>
<dbReference type="FunFam" id="3.10.120.10:FF:000020">
    <property type="entry name" value="Cytochrome b5-related protein"/>
    <property type="match status" value="1"/>
</dbReference>
<feature type="transmembrane region" description="Helical" evidence="6">
    <location>
        <begin position="289"/>
        <end position="309"/>
    </location>
</feature>
<feature type="transmembrane region" description="Helical" evidence="6">
    <location>
        <begin position="263"/>
        <end position="280"/>
    </location>
</feature>
<feature type="transmembrane region" description="Helical" evidence="6">
    <location>
        <begin position="152"/>
        <end position="171"/>
    </location>
</feature>
<dbReference type="InterPro" id="IPR018506">
    <property type="entry name" value="Cyt_B5_heme-BS"/>
</dbReference>
<dbReference type="Pfam" id="PF00173">
    <property type="entry name" value="Cyt-b5"/>
    <property type="match status" value="1"/>
</dbReference>
<dbReference type="InterPro" id="IPR001199">
    <property type="entry name" value="Cyt_B5-like_heme/steroid-bd"/>
</dbReference>
<dbReference type="InParanoid" id="A0A5N4A731"/>
<evidence type="ECO:0000256" key="2">
    <source>
        <dbReference type="ARBA" id="ARBA00022723"/>
    </source>
</evidence>
<dbReference type="Proteomes" id="UP000327044">
    <property type="component" value="Unassembled WGS sequence"/>
</dbReference>
<comment type="function">
    <text evidence="4">May play a role in muscle cell metabolism.</text>
</comment>
<keyword evidence="6" id="KW-1133">Transmembrane helix</keyword>
<dbReference type="GO" id="GO:0046872">
    <property type="term" value="F:metal ion binding"/>
    <property type="evidence" value="ECO:0007669"/>
    <property type="project" value="UniProtKB-UniRule"/>
</dbReference>
<keyword evidence="3 6" id="KW-0408">Iron</keyword>
<evidence type="ECO:0000256" key="6">
    <source>
        <dbReference type="RuleBase" id="RU362121"/>
    </source>
</evidence>
<accession>A0A5N4A731</accession>
<comment type="caution">
    <text evidence="8">The sequence shown here is derived from an EMBL/GenBank/DDBJ whole genome shotgun (WGS) entry which is preliminary data.</text>
</comment>
<comment type="caution">
    <text evidence="6">Lacks conserved residue(s) required for the propagation of feature annotation.</text>
</comment>
<reference evidence="8 9" key="1">
    <citation type="journal article" date="2018" name="Elife">
        <title>Firefly genomes illuminate parallel origins of bioluminescence in beetles.</title>
        <authorList>
            <person name="Fallon T.R."/>
            <person name="Lower S.E."/>
            <person name="Chang C.H."/>
            <person name="Bessho-Uehara M."/>
            <person name="Martin G.J."/>
            <person name="Bewick A.J."/>
            <person name="Behringer M."/>
            <person name="Debat H.J."/>
            <person name="Wong I."/>
            <person name="Day J.C."/>
            <person name="Suvorov A."/>
            <person name="Silva C.J."/>
            <person name="Stanger-Hall K.F."/>
            <person name="Hall D.W."/>
            <person name="Schmitz R.J."/>
            <person name="Nelson D.R."/>
            <person name="Lewis S.M."/>
            <person name="Shigenobu S."/>
            <person name="Bybee S.M."/>
            <person name="Larracuente A.M."/>
            <person name="Oba Y."/>
            <person name="Weng J.K."/>
        </authorList>
    </citation>
    <scope>NUCLEOTIDE SEQUENCE [LARGE SCALE GENOMIC DNA]</scope>
    <source>
        <strain evidence="8">1611_PpyrPB1</strain>
        <tissue evidence="8">Whole body</tissue>
    </source>
</reference>
<feature type="transmembrane region" description="Helical" evidence="6">
    <location>
        <begin position="232"/>
        <end position="251"/>
    </location>
</feature>
<keyword evidence="6" id="KW-0472">Membrane</keyword>
<dbReference type="InterPro" id="IPR005804">
    <property type="entry name" value="FA_desaturase_dom"/>
</dbReference>
<keyword evidence="1 6" id="KW-0349">Heme</keyword>
<dbReference type="OrthoDB" id="260519at2759"/>
<dbReference type="PROSITE" id="PS50255">
    <property type="entry name" value="CYTOCHROME_B5_2"/>
    <property type="match status" value="1"/>
</dbReference>